<name>A0A0A8Y1R4_ARUDO</name>
<protein>
    <submittedName>
        <fullName evidence="1">Uncharacterized protein</fullName>
    </submittedName>
</protein>
<reference evidence="1" key="2">
    <citation type="journal article" date="2015" name="Data Brief">
        <title>Shoot transcriptome of the giant reed, Arundo donax.</title>
        <authorList>
            <person name="Barrero R.A."/>
            <person name="Guerrero F.D."/>
            <person name="Moolhuijzen P."/>
            <person name="Goolsby J.A."/>
            <person name="Tidwell J."/>
            <person name="Bellgard S.E."/>
            <person name="Bellgard M.I."/>
        </authorList>
    </citation>
    <scope>NUCLEOTIDE SEQUENCE</scope>
    <source>
        <tissue evidence="1">Shoot tissue taken approximately 20 cm above the soil surface</tissue>
    </source>
</reference>
<evidence type="ECO:0000313" key="1">
    <source>
        <dbReference type="EMBL" id="JAD19073.1"/>
    </source>
</evidence>
<sequence>MVFLARILCGDRIRYVLGRRSWFAWRATDLVRAKYMQVTVETLIRSRVRLGSIRKDAIQRSDQEM</sequence>
<reference evidence="1" key="1">
    <citation type="submission" date="2014-09" db="EMBL/GenBank/DDBJ databases">
        <authorList>
            <person name="Magalhaes I.L.F."/>
            <person name="Oliveira U."/>
            <person name="Santos F.R."/>
            <person name="Vidigal T.H.D.A."/>
            <person name="Brescovit A.D."/>
            <person name="Santos A.J."/>
        </authorList>
    </citation>
    <scope>NUCLEOTIDE SEQUENCE</scope>
    <source>
        <tissue evidence="1">Shoot tissue taken approximately 20 cm above the soil surface</tissue>
    </source>
</reference>
<dbReference type="AlphaFoldDB" id="A0A0A8Y1R4"/>
<accession>A0A0A8Y1R4</accession>
<proteinExistence type="predicted"/>
<dbReference type="EMBL" id="GBRH01278822">
    <property type="protein sequence ID" value="JAD19073.1"/>
    <property type="molecule type" value="Transcribed_RNA"/>
</dbReference>
<organism evidence="1">
    <name type="scientific">Arundo donax</name>
    <name type="common">Giant reed</name>
    <name type="synonym">Donax arundinaceus</name>
    <dbReference type="NCBI Taxonomy" id="35708"/>
    <lineage>
        <taxon>Eukaryota</taxon>
        <taxon>Viridiplantae</taxon>
        <taxon>Streptophyta</taxon>
        <taxon>Embryophyta</taxon>
        <taxon>Tracheophyta</taxon>
        <taxon>Spermatophyta</taxon>
        <taxon>Magnoliopsida</taxon>
        <taxon>Liliopsida</taxon>
        <taxon>Poales</taxon>
        <taxon>Poaceae</taxon>
        <taxon>PACMAD clade</taxon>
        <taxon>Arundinoideae</taxon>
        <taxon>Arundineae</taxon>
        <taxon>Arundo</taxon>
    </lineage>
</organism>